<evidence type="ECO:0000313" key="3">
    <source>
        <dbReference type="Proteomes" id="UP000323142"/>
    </source>
</evidence>
<protein>
    <submittedName>
        <fullName evidence="2">Uncharacterized protein</fullName>
    </submittedName>
</protein>
<sequence length="61" mass="6918">MSGDGDVGSSRARRLRRSAEETRTAAQDTRPRYRRLQKQALADQYEKLAEKLEASASHEPD</sequence>
<proteinExistence type="predicted"/>
<name>A0A5B2VTH0_9HYPH</name>
<feature type="region of interest" description="Disordered" evidence="1">
    <location>
        <begin position="1"/>
        <end position="34"/>
    </location>
</feature>
<evidence type="ECO:0000256" key="1">
    <source>
        <dbReference type="SAM" id="MobiDB-lite"/>
    </source>
</evidence>
<keyword evidence="3" id="KW-1185">Reference proteome</keyword>
<accession>A0A5B2VTH0</accession>
<dbReference type="AlphaFoldDB" id="A0A5B2VTH0"/>
<gene>
    <name evidence="2" type="ORF">F0L46_03305</name>
</gene>
<reference evidence="2 3" key="1">
    <citation type="submission" date="2019-09" db="EMBL/GenBank/DDBJ databases">
        <title>Salinarimonas rosea gen. nov., sp. nov., a new member of the a-2 subgroup of the Proteobacteria.</title>
        <authorList>
            <person name="Liu J."/>
        </authorList>
    </citation>
    <scope>NUCLEOTIDE SEQUENCE [LARGE SCALE GENOMIC DNA]</scope>
    <source>
        <strain evidence="2 3">BN140002</strain>
    </source>
</reference>
<reference evidence="2 3" key="2">
    <citation type="submission" date="2019-09" db="EMBL/GenBank/DDBJ databases">
        <authorList>
            <person name="Jin C."/>
        </authorList>
    </citation>
    <scope>NUCLEOTIDE SEQUENCE [LARGE SCALE GENOMIC DNA]</scope>
    <source>
        <strain evidence="2 3">BN140002</strain>
    </source>
</reference>
<comment type="caution">
    <text evidence="2">The sequence shown here is derived from an EMBL/GenBank/DDBJ whole genome shotgun (WGS) entry which is preliminary data.</text>
</comment>
<dbReference type="RefSeq" id="WP_149815596.1">
    <property type="nucleotide sequence ID" value="NZ_VUOA01000006.1"/>
</dbReference>
<evidence type="ECO:0000313" key="2">
    <source>
        <dbReference type="EMBL" id="KAA2242325.1"/>
    </source>
</evidence>
<dbReference type="Proteomes" id="UP000323142">
    <property type="component" value="Unassembled WGS sequence"/>
</dbReference>
<organism evidence="2 3">
    <name type="scientific">Salinarimonas soli</name>
    <dbReference type="NCBI Taxonomy" id="1638099"/>
    <lineage>
        <taxon>Bacteria</taxon>
        <taxon>Pseudomonadati</taxon>
        <taxon>Pseudomonadota</taxon>
        <taxon>Alphaproteobacteria</taxon>
        <taxon>Hyphomicrobiales</taxon>
        <taxon>Salinarimonadaceae</taxon>
        <taxon>Salinarimonas</taxon>
    </lineage>
</organism>
<dbReference type="EMBL" id="VUOA01000006">
    <property type="protein sequence ID" value="KAA2242325.1"/>
    <property type="molecule type" value="Genomic_DNA"/>
</dbReference>